<gene>
    <name evidence="2" type="ORF">ETD86_13025</name>
</gene>
<protein>
    <recommendedName>
        <fullName evidence="1">Helix-turn-helix domain-containing protein</fullName>
    </recommendedName>
</protein>
<organism evidence="2 3">
    <name type="scientific">Nonomuraea turkmeniaca</name>
    <dbReference type="NCBI Taxonomy" id="103838"/>
    <lineage>
        <taxon>Bacteria</taxon>
        <taxon>Bacillati</taxon>
        <taxon>Actinomycetota</taxon>
        <taxon>Actinomycetes</taxon>
        <taxon>Streptosporangiales</taxon>
        <taxon>Streptosporangiaceae</taxon>
        <taxon>Nonomuraea</taxon>
    </lineage>
</organism>
<sequence>MSTSTSAPQDPIDTALVVRLYTVDQLTVRQIAARVGRSHTAVHRALIRTGTPRRGRGSADRRISAQVCERVLASYLNGDPMADICAAQQVSAQSVRNIVADAGYELRAIGGRRQLDLEQVDELAGQGWPPAAVAMLTGFSEGHVRRQMRQLGYVRPALPEGPVLAGLLAEHGSVRAVAREVGCSARRIKGALERAGVDVPTRQGRRSHIELVDS</sequence>
<dbReference type="RefSeq" id="WP_138666393.1">
    <property type="nucleotide sequence ID" value="NZ_VCKY01000034.1"/>
</dbReference>
<comment type="caution">
    <text evidence="2">The sequence shown here is derived from an EMBL/GenBank/DDBJ whole genome shotgun (WGS) entry which is preliminary data.</text>
</comment>
<dbReference type="Pfam" id="PF19575">
    <property type="entry name" value="HTH_58"/>
    <property type="match status" value="1"/>
</dbReference>
<dbReference type="Proteomes" id="UP000309128">
    <property type="component" value="Unassembled WGS sequence"/>
</dbReference>
<evidence type="ECO:0000313" key="3">
    <source>
        <dbReference type="Proteomes" id="UP000309128"/>
    </source>
</evidence>
<accession>A0A5S4FN32</accession>
<proteinExistence type="predicted"/>
<dbReference type="EMBL" id="VCKY01000034">
    <property type="protein sequence ID" value="TMR22085.1"/>
    <property type="molecule type" value="Genomic_DNA"/>
</dbReference>
<feature type="domain" description="Helix-turn-helix" evidence="1">
    <location>
        <begin position="27"/>
        <end position="61"/>
    </location>
</feature>
<dbReference type="InterPro" id="IPR045745">
    <property type="entry name" value="HTH_58_Actinobacteria-type"/>
</dbReference>
<name>A0A5S4FN32_9ACTN</name>
<reference evidence="2 3" key="1">
    <citation type="submission" date="2019-05" db="EMBL/GenBank/DDBJ databases">
        <title>Draft genome sequence of Nonomuraea turkmeniaca DSM 43926.</title>
        <authorList>
            <person name="Saricaoglu S."/>
            <person name="Isik K."/>
        </authorList>
    </citation>
    <scope>NUCLEOTIDE SEQUENCE [LARGE SCALE GENOMIC DNA]</scope>
    <source>
        <strain evidence="2 3">DSM 43926</strain>
    </source>
</reference>
<dbReference type="AlphaFoldDB" id="A0A5S4FN32"/>
<evidence type="ECO:0000259" key="1">
    <source>
        <dbReference type="Pfam" id="PF19575"/>
    </source>
</evidence>
<keyword evidence="3" id="KW-1185">Reference proteome</keyword>
<evidence type="ECO:0000313" key="2">
    <source>
        <dbReference type="EMBL" id="TMR22085.1"/>
    </source>
</evidence>
<dbReference type="OrthoDB" id="3482449at2"/>